<dbReference type="InterPro" id="IPR050397">
    <property type="entry name" value="Env_Response_Regulators"/>
</dbReference>
<dbReference type="PANTHER" id="PTHR24567">
    <property type="entry name" value="CRP FAMILY TRANSCRIPTIONAL REGULATORY PROTEIN"/>
    <property type="match status" value="1"/>
</dbReference>
<dbReference type="OrthoDB" id="9152304at2"/>
<dbReference type="Pfam" id="PF00027">
    <property type="entry name" value="cNMP_binding"/>
    <property type="match status" value="1"/>
</dbReference>
<accession>A0A562T6X5</accession>
<dbReference type="GO" id="GO:0003700">
    <property type="term" value="F:DNA-binding transcription factor activity"/>
    <property type="evidence" value="ECO:0007669"/>
    <property type="project" value="TreeGrafter"/>
</dbReference>
<organism evidence="2 3">
    <name type="scientific">Chitinophaga japonensis</name>
    <name type="common">Flexibacter japonensis</name>
    <dbReference type="NCBI Taxonomy" id="104662"/>
    <lineage>
        <taxon>Bacteria</taxon>
        <taxon>Pseudomonadati</taxon>
        <taxon>Bacteroidota</taxon>
        <taxon>Chitinophagia</taxon>
        <taxon>Chitinophagales</taxon>
        <taxon>Chitinophagaceae</taxon>
        <taxon>Chitinophaga</taxon>
    </lineage>
</organism>
<dbReference type="InterPro" id="IPR014710">
    <property type="entry name" value="RmlC-like_jellyroll"/>
</dbReference>
<dbReference type="CDD" id="cd00038">
    <property type="entry name" value="CAP_ED"/>
    <property type="match status" value="1"/>
</dbReference>
<evidence type="ECO:0000313" key="3">
    <source>
        <dbReference type="Proteomes" id="UP000316778"/>
    </source>
</evidence>
<dbReference type="SUPFAM" id="SSF51206">
    <property type="entry name" value="cAMP-binding domain-like"/>
    <property type="match status" value="1"/>
</dbReference>
<dbReference type="PROSITE" id="PS50042">
    <property type="entry name" value="CNMP_BINDING_3"/>
    <property type="match status" value="1"/>
</dbReference>
<sequence length="196" mass="23549">MYELILAHIARHVTLDKQEQDAFCAALQHRKLRRRQYLLQEGDICRHDHFVIKGGLRQYEVDADGRENVMQFGFEDWWISDWYSMLTNTPTVYNIEALEDTEVLQIERIKLEQLFITMPKLERYMRIIMLNAFVALQRRVLFMQKPSAERYAEFLRRYAHVEQRVAQQHVASYLGITRETLSRLRSQMIKQRGEKL</sequence>
<dbReference type="EMBL" id="VLLG01000003">
    <property type="protein sequence ID" value="TWI89297.1"/>
    <property type="molecule type" value="Genomic_DNA"/>
</dbReference>
<dbReference type="Proteomes" id="UP000316778">
    <property type="component" value="Unassembled WGS sequence"/>
</dbReference>
<dbReference type="PANTHER" id="PTHR24567:SF76">
    <property type="entry name" value="CYCLIC NUCLEOTIDE-BINDING DOMAIN PROTEIN"/>
    <property type="match status" value="1"/>
</dbReference>
<name>A0A562T6X5_CHIJA</name>
<dbReference type="RefSeq" id="WP_145715517.1">
    <property type="nucleotide sequence ID" value="NZ_BAAAFY010000001.1"/>
</dbReference>
<evidence type="ECO:0000313" key="2">
    <source>
        <dbReference type="EMBL" id="TWI89297.1"/>
    </source>
</evidence>
<reference evidence="2 3" key="1">
    <citation type="journal article" date="2013" name="Stand. Genomic Sci.">
        <title>Genomic Encyclopedia of Type Strains, Phase I: The one thousand microbial genomes (KMG-I) project.</title>
        <authorList>
            <person name="Kyrpides N.C."/>
            <person name="Woyke T."/>
            <person name="Eisen J.A."/>
            <person name="Garrity G."/>
            <person name="Lilburn T.G."/>
            <person name="Beck B.J."/>
            <person name="Whitman W.B."/>
            <person name="Hugenholtz P."/>
            <person name="Klenk H.P."/>
        </authorList>
    </citation>
    <scope>NUCLEOTIDE SEQUENCE [LARGE SCALE GENOMIC DNA]</scope>
    <source>
        <strain evidence="2 3">DSM 13484</strain>
    </source>
</reference>
<proteinExistence type="predicted"/>
<dbReference type="Gene3D" id="2.60.120.10">
    <property type="entry name" value="Jelly Rolls"/>
    <property type="match status" value="1"/>
</dbReference>
<dbReference type="InterPro" id="IPR000595">
    <property type="entry name" value="cNMP-bd_dom"/>
</dbReference>
<comment type="caution">
    <text evidence="2">The sequence shown here is derived from an EMBL/GenBank/DDBJ whole genome shotgun (WGS) entry which is preliminary data.</text>
</comment>
<keyword evidence="3" id="KW-1185">Reference proteome</keyword>
<gene>
    <name evidence="2" type="ORF">LX66_3393</name>
</gene>
<protein>
    <submittedName>
        <fullName evidence="2">CRP-like cAMP-binding protein</fullName>
    </submittedName>
</protein>
<dbReference type="GO" id="GO:0005829">
    <property type="term" value="C:cytosol"/>
    <property type="evidence" value="ECO:0007669"/>
    <property type="project" value="TreeGrafter"/>
</dbReference>
<feature type="domain" description="Cyclic nucleotide-binding" evidence="1">
    <location>
        <begin position="15"/>
        <end position="115"/>
    </location>
</feature>
<evidence type="ECO:0000259" key="1">
    <source>
        <dbReference type="PROSITE" id="PS50042"/>
    </source>
</evidence>
<dbReference type="AlphaFoldDB" id="A0A562T6X5"/>
<dbReference type="InterPro" id="IPR018490">
    <property type="entry name" value="cNMP-bd_dom_sf"/>
</dbReference>